<dbReference type="PANTHER" id="PTHR11042">
    <property type="entry name" value="EUKARYOTIC TRANSLATION INITIATION FACTOR 2-ALPHA KINASE EIF2-ALPHA KINASE -RELATED"/>
    <property type="match status" value="1"/>
</dbReference>
<accession>A0AAV7J3A7</accession>
<feature type="region of interest" description="Disordered" evidence="6">
    <location>
        <begin position="333"/>
        <end position="364"/>
    </location>
</feature>
<keyword evidence="1" id="KW-0808">Transferase</keyword>
<evidence type="ECO:0000256" key="3">
    <source>
        <dbReference type="ARBA" id="ARBA00022777"/>
    </source>
</evidence>
<dbReference type="SMART" id="SM00220">
    <property type="entry name" value="S_TKc"/>
    <property type="match status" value="1"/>
</dbReference>
<dbReference type="GO" id="GO:0005524">
    <property type="term" value="F:ATP binding"/>
    <property type="evidence" value="ECO:0007669"/>
    <property type="project" value="UniProtKB-KW"/>
</dbReference>
<evidence type="ECO:0000256" key="5">
    <source>
        <dbReference type="ARBA" id="ARBA00037982"/>
    </source>
</evidence>
<comment type="caution">
    <text evidence="8">The sequence shown here is derived from an EMBL/GenBank/DDBJ whole genome shotgun (WGS) entry which is preliminary data.</text>
</comment>
<dbReference type="PROSITE" id="PS50011">
    <property type="entry name" value="PROTEIN_KINASE_DOM"/>
    <property type="match status" value="1"/>
</dbReference>
<dbReference type="InterPro" id="IPR000719">
    <property type="entry name" value="Prot_kinase_dom"/>
</dbReference>
<feature type="compositionally biased region" description="Low complexity" evidence="6">
    <location>
        <begin position="333"/>
        <end position="352"/>
    </location>
</feature>
<dbReference type="Pfam" id="PF00069">
    <property type="entry name" value="Pkinase"/>
    <property type="match status" value="2"/>
</dbReference>
<dbReference type="InterPro" id="IPR050339">
    <property type="entry name" value="CC_SR_Kinase"/>
</dbReference>
<feature type="compositionally biased region" description="Polar residues" evidence="6">
    <location>
        <begin position="234"/>
        <end position="243"/>
    </location>
</feature>
<feature type="compositionally biased region" description="Basic and acidic residues" evidence="6">
    <location>
        <begin position="353"/>
        <end position="363"/>
    </location>
</feature>
<organism evidence="8 9">
    <name type="scientific">Cotesia glomerata</name>
    <name type="common">Lepidopteran parasitic wasp</name>
    <name type="synonym">Apanteles glomeratus</name>
    <dbReference type="NCBI Taxonomy" id="32391"/>
    <lineage>
        <taxon>Eukaryota</taxon>
        <taxon>Metazoa</taxon>
        <taxon>Ecdysozoa</taxon>
        <taxon>Arthropoda</taxon>
        <taxon>Hexapoda</taxon>
        <taxon>Insecta</taxon>
        <taxon>Pterygota</taxon>
        <taxon>Neoptera</taxon>
        <taxon>Endopterygota</taxon>
        <taxon>Hymenoptera</taxon>
        <taxon>Apocrita</taxon>
        <taxon>Ichneumonoidea</taxon>
        <taxon>Braconidae</taxon>
        <taxon>Microgastrinae</taxon>
        <taxon>Cotesia</taxon>
    </lineage>
</organism>
<evidence type="ECO:0000256" key="4">
    <source>
        <dbReference type="ARBA" id="ARBA00022840"/>
    </source>
</evidence>
<feature type="region of interest" description="Disordered" evidence="6">
    <location>
        <begin position="216"/>
        <end position="243"/>
    </location>
</feature>
<dbReference type="AlphaFoldDB" id="A0AAV7J3A7"/>
<dbReference type="GO" id="GO:0005634">
    <property type="term" value="C:nucleus"/>
    <property type="evidence" value="ECO:0007669"/>
    <property type="project" value="TreeGrafter"/>
</dbReference>
<evidence type="ECO:0000256" key="2">
    <source>
        <dbReference type="ARBA" id="ARBA00022741"/>
    </source>
</evidence>
<feature type="region of interest" description="Disordered" evidence="6">
    <location>
        <begin position="261"/>
        <end position="287"/>
    </location>
</feature>
<reference evidence="8 9" key="1">
    <citation type="journal article" date="2021" name="J. Hered.">
        <title>A chromosome-level genome assembly of the parasitoid wasp, Cotesia glomerata (Hymenoptera: Braconidae).</title>
        <authorList>
            <person name="Pinto B.J."/>
            <person name="Weis J.J."/>
            <person name="Gamble T."/>
            <person name="Ode P.J."/>
            <person name="Paul R."/>
            <person name="Zaspel J.M."/>
        </authorList>
    </citation>
    <scope>NUCLEOTIDE SEQUENCE [LARGE SCALE GENOMIC DNA]</scope>
    <source>
        <strain evidence="8">CgM1</strain>
    </source>
</reference>
<protein>
    <recommendedName>
        <fullName evidence="7">Protein kinase domain-containing protein</fullName>
    </recommendedName>
</protein>
<dbReference type="Gene3D" id="3.30.200.20">
    <property type="entry name" value="Phosphorylase Kinase, domain 1"/>
    <property type="match status" value="1"/>
</dbReference>
<keyword evidence="9" id="KW-1185">Reference proteome</keyword>
<dbReference type="EMBL" id="JAHXZJ010000002">
    <property type="protein sequence ID" value="KAH0564549.1"/>
    <property type="molecule type" value="Genomic_DNA"/>
</dbReference>
<dbReference type="Gene3D" id="1.10.510.10">
    <property type="entry name" value="Transferase(Phosphotransferase) domain 1"/>
    <property type="match status" value="1"/>
</dbReference>
<dbReference type="GO" id="GO:0005737">
    <property type="term" value="C:cytoplasm"/>
    <property type="evidence" value="ECO:0007669"/>
    <property type="project" value="TreeGrafter"/>
</dbReference>
<dbReference type="InterPro" id="IPR011009">
    <property type="entry name" value="Kinase-like_dom_sf"/>
</dbReference>
<gene>
    <name evidence="8" type="ORF">KQX54_012750</name>
</gene>
<keyword evidence="4" id="KW-0067">ATP-binding</keyword>
<dbReference type="Proteomes" id="UP000826195">
    <property type="component" value="Unassembled WGS sequence"/>
</dbReference>
<dbReference type="InterPro" id="IPR008271">
    <property type="entry name" value="Ser/Thr_kinase_AS"/>
</dbReference>
<sequence length="645" mass="72371">MENEDIYNLIVKLLSNLYTPKDGQSNESNSSANAQVVPVASSSMSSTVFITLLTEICDMLKKNKKTRDRMHSSFKDICGKLEIIDNPSESAAINQLSNQFKILCDVIKTVLTANDIVPNPSNSVSSTRYKNDFEEIKFIASGSFGNVYKARHHLDQHEYAIKKIFVTREKSYKILKILEEVKTLARLQHRNIISYRNAWIENGPLDNVPLIADSADEESTASSKNIDSHHNSHDNSPPKSSDLSNCFRELSVRDYKESGCSTTVGIRTNGNNGSDSDGSSNSNGSKTNICANNDADFHGQLKPLVINKGISANDKSIGNSNSSESIDSFISFREENSSSNRNSPPSACCSKENSSDDGDKSSSEEFCFEENDVKKIDIEENNSNLKRNSQQVCEYKPRPDVLALYIQMALCEETLRKWLDKRNNANETSPEPIINEIYKQILMGLQYIHSRGIVHHDIKPGNIFISTSKKLQIQIGDFGLACLSKETDGHKPVGTEMYAAPEQLNGSCDSKSDLYSFGIILVELIYPATTFMELNDIVRSLKQGKIPDSLDKQYKKYAEVIIKLLIADPNERPSADNLLQEFETNKDFIIDRLKAEIEDKEKDIEFLTNLNFMLLNSLKKEKATLRGIKIKRVLGDIKDKHLKKK</sequence>
<dbReference type="GO" id="GO:0004694">
    <property type="term" value="F:eukaryotic translation initiation factor 2alpha kinase activity"/>
    <property type="evidence" value="ECO:0007669"/>
    <property type="project" value="TreeGrafter"/>
</dbReference>
<keyword evidence="3" id="KW-0418">Kinase</keyword>
<evidence type="ECO:0000313" key="9">
    <source>
        <dbReference type="Proteomes" id="UP000826195"/>
    </source>
</evidence>
<evidence type="ECO:0000313" key="8">
    <source>
        <dbReference type="EMBL" id="KAH0564549.1"/>
    </source>
</evidence>
<evidence type="ECO:0000259" key="7">
    <source>
        <dbReference type="PROSITE" id="PS50011"/>
    </source>
</evidence>
<proteinExistence type="inferred from homology"/>
<comment type="similarity">
    <text evidence="5">Belongs to the protein kinase superfamily. Ser/Thr protein kinase family. GCN2 subfamily.</text>
</comment>
<evidence type="ECO:0000256" key="6">
    <source>
        <dbReference type="SAM" id="MobiDB-lite"/>
    </source>
</evidence>
<dbReference type="PROSITE" id="PS00108">
    <property type="entry name" value="PROTEIN_KINASE_ST"/>
    <property type="match status" value="1"/>
</dbReference>
<feature type="compositionally biased region" description="Low complexity" evidence="6">
    <location>
        <begin position="269"/>
        <end position="285"/>
    </location>
</feature>
<keyword evidence="2" id="KW-0547">Nucleotide-binding</keyword>
<evidence type="ECO:0000256" key="1">
    <source>
        <dbReference type="ARBA" id="ARBA00022679"/>
    </source>
</evidence>
<name>A0AAV7J3A7_COTGL</name>
<dbReference type="PANTHER" id="PTHR11042:SF187">
    <property type="entry name" value="EUKARYOTIC TRANSLATION INITIATION FACTOR 2-ALPHA KINASE 2"/>
    <property type="match status" value="1"/>
</dbReference>
<feature type="domain" description="Protein kinase" evidence="7">
    <location>
        <begin position="133"/>
        <end position="589"/>
    </location>
</feature>
<dbReference type="SUPFAM" id="SSF56112">
    <property type="entry name" value="Protein kinase-like (PK-like)"/>
    <property type="match status" value="1"/>
</dbReference>